<name>A0ABU5YSH0_9MYCO</name>
<dbReference type="NCBIfam" id="NF033942">
    <property type="entry name" value="GjpA"/>
    <property type="match status" value="1"/>
</dbReference>
<dbReference type="RefSeq" id="WP_225397059.1">
    <property type="nucleotide sequence ID" value="NZ_JAYJJQ010000002.1"/>
</dbReference>
<dbReference type="EMBL" id="JAYJJQ010000002">
    <property type="protein sequence ID" value="MEB3067957.1"/>
    <property type="molecule type" value="Genomic_DNA"/>
</dbReference>
<keyword evidence="2" id="KW-1185">Reference proteome</keyword>
<proteinExistence type="predicted"/>
<reference evidence="1 2" key="1">
    <citation type="submission" date="2023-12" db="EMBL/GenBank/DDBJ databases">
        <title>Description of new species of Mycobacterium terrae complex isolated from sewage at the Sao Paulo Zoological Park Foundation in Brazil.</title>
        <authorList>
            <person name="Romagnoli C.L."/>
            <person name="Conceicao E.C."/>
            <person name="Machado E."/>
            <person name="Barreto L.B.P.F."/>
            <person name="Sharma A."/>
            <person name="Silva N.M."/>
            <person name="Marques L.E."/>
            <person name="Juliana M.A."/>
            <person name="Lourenco M.C.S."/>
            <person name="Digiampietri L.A."/>
            <person name="Suffys P.N."/>
            <person name="Viana-Niero C."/>
        </authorList>
    </citation>
    <scope>NUCLEOTIDE SEQUENCE [LARGE SCALE GENOMIC DNA]</scope>
    <source>
        <strain evidence="1 2">MYC017</strain>
    </source>
</reference>
<comment type="caution">
    <text evidence="1">The sequence shown here is derived from an EMBL/GenBank/DDBJ whole genome shotgun (WGS) entry which is preliminary data.</text>
</comment>
<dbReference type="InterPro" id="IPR049934">
    <property type="entry name" value="GjpA-like"/>
</dbReference>
<gene>
    <name evidence="1" type="primary">gjpA</name>
    <name evidence="1" type="ORF">K5L39_02050</name>
</gene>
<evidence type="ECO:0000313" key="1">
    <source>
        <dbReference type="EMBL" id="MEB3067957.1"/>
    </source>
</evidence>
<evidence type="ECO:0000313" key="2">
    <source>
        <dbReference type="Proteomes" id="UP001299283"/>
    </source>
</evidence>
<protein>
    <submittedName>
        <fullName evidence="1">Outer membrane porin GjpA</fullName>
    </submittedName>
</protein>
<organism evidence="1 2">
    <name type="scientific">[Mycobacterium] vasticus</name>
    <dbReference type="NCBI Taxonomy" id="2875777"/>
    <lineage>
        <taxon>Bacteria</taxon>
        <taxon>Bacillati</taxon>
        <taxon>Actinomycetota</taxon>
        <taxon>Actinomycetes</taxon>
        <taxon>Mycobacteriales</taxon>
        <taxon>Mycobacteriaceae</taxon>
        <taxon>Mycolicibacter</taxon>
    </lineage>
</organism>
<sequence length="401" mass="41266">MAVQKTLRPYATTGIAIVGAGLIAATPVTAPLANVTTMRDVALTSALTDAMAPWIAQYNTAAENATVLINNYNVAPNVAFQQLIANAQSWIQQVLDDPSKIPDVVNEMQENLRAVTNGYSLLNVAADDPIAATAVLHTLSGGADLSTFTLGHSLMFTLLPQLLPAFLPPGTDADAILPIINFIASPMSGMIMGMLGPGLSPWIAMMNSINDGDNLNEILANMTGAYFNGATLNLDFILPMLDGVVPPGTISHLDFAFGGLLTPGSVANADYTYYDASGNIVDAVPAVGGSIFNSLGLAIDASGFLGVPLTLTVESQAVGPIGAMMGWNQAMAGLMGGSPWNWDGKNVATSPAPPAEPPLAGMSLPIIPTDFFDDGGSGGSAQAGDSADWSAFMDAIAALNP</sequence>
<accession>A0ABU5YSH0</accession>
<dbReference type="Proteomes" id="UP001299283">
    <property type="component" value="Unassembled WGS sequence"/>
</dbReference>